<gene>
    <name evidence="1" type="ORF">MSVAZ_1950</name>
</gene>
<accession>A0A0E3Q620</accession>
<dbReference type="HOGENOM" id="CLU_2730368_0_0_2"/>
<evidence type="ECO:0008006" key="3">
    <source>
        <dbReference type="Google" id="ProtNLM"/>
    </source>
</evidence>
<keyword evidence="2" id="KW-1185">Reference proteome</keyword>
<name>A0A0E3Q620_9EURY</name>
<dbReference type="PATRIC" id="fig|1434123.4.peg.2370"/>
<dbReference type="AlphaFoldDB" id="A0A0E3Q620"/>
<evidence type="ECO:0000313" key="1">
    <source>
        <dbReference type="EMBL" id="AKB44219.1"/>
    </source>
</evidence>
<dbReference type="Proteomes" id="UP000033096">
    <property type="component" value="Chromosome"/>
</dbReference>
<dbReference type="KEGG" id="mvc:MSVAZ_1950"/>
<protein>
    <recommendedName>
        <fullName evidence="3">CpXC domain-containing protein</fullName>
    </recommendedName>
</protein>
<organism evidence="1 2">
    <name type="scientific">Methanosarcina vacuolata Z-761</name>
    <dbReference type="NCBI Taxonomy" id="1434123"/>
    <lineage>
        <taxon>Archaea</taxon>
        <taxon>Methanobacteriati</taxon>
        <taxon>Methanobacteriota</taxon>
        <taxon>Stenosarchaea group</taxon>
        <taxon>Methanomicrobia</taxon>
        <taxon>Methanosarcinales</taxon>
        <taxon>Methanosarcinaceae</taxon>
        <taxon>Methanosarcina</taxon>
    </lineage>
</organism>
<dbReference type="STRING" id="1434123.MSVAZ_1950"/>
<reference evidence="1 2" key="1">
    <citation type="submission" date="2014-07" db="EMBL/GenBank/DDBJ databases">
        <title>Methanogenic archaea and the global carbon cycle.</title>
        <authorList>
            <person name="Henriksen J.R."/>
            <person name="Luke J."/>
            <person name="Reinhart S."/>
            <person name="Benedict M.N."/>
            <person name="Youngblut N.D."/>
            <person name="Metcalf M.E."/>
            <person name="Whitaker R.J."/>
            <person name="Metcalf W.W."/>
        </authorList>
    </citation>
    <scope>NUCLEOTIDE SEQUENCE [LARGE SCALE GENOMIC DNA]</scope>
    <source>
        <strain evidence="1 2">Z-761</strain>
    </source>
</reference>
<proteinExistence type="predicted"/>
<sequence length="69" mass="7961">MTIELIKCPHCGYKYKTDVEKVVKDGETVVVLVGFSDTKDKLRRKTAKSLFIDLTCPNCKKEFEYEVKT</sequence>
<evidence type="ECO:0000313" key="2">
    <source>
        <dbReference type="Proteomes" id="UP000033096"/>
    </source>
</evidence>
<dbReference type="RefSeq" id="WP_048120744.1">
    <property type="nucleotide sequence ID" value="NZ_CP009520.1"/>
</dbReference>
<dbReference type="EMBL" id="CP009520">
    <property type="protein sequence ID" value="AKB44219.1"/>
    <property type="molecule type" value="Genomic_DNA"/>
</dbReference>
<dbReference type="GeneID" id="24810404"/>